<protein>
    <submittedName>
        <fullName evidence="1">Uncharacterized protein</fullName>
    </submittedName>
</protein>
<gene>
    <name evidence="1" type="ORF">RF11_08787</name>
</gene>
<reference evidence="1 2" key="1">
    <citation type="journal article" date="2014" name="Genome Biol. Evol.">
        <title>The genome of the myxosporean Thelohanellus kitauei shows adaptations to nutrient acquisition within its fish host.</title>
        <authorList>
            <person name="Yang Y."/>
            <person name="Xiong J."/>
            <person name="Zhou Z."/>
            <person name="Huo F."/>
            <person name="Miao W."/>
            <person name="Ran C."/>
            <person name="Liu Y."/>
            <person name="Zhang J."/>
            <person name="Feng J."/>
            <person name="Wang M."/>
            <person name="Wang M."/>
            <person name="Wang L."/>
            <person name="Yao B."/>
        </authorList>
    </citation>
    <scope>NUCLEOTIDE SEQUENCE [LARGE SCALE GENOMIC DNA]</scope>
    <source>
        <strain evidence="1">Wuqing</strain>
    </source>
</reference>
<dbReference type="SUPFAM" id="SSF50978">
    <property type="entry name" value="WD40 repeat-like"/>
    <property type="match status" value="1"/>
</dbReference>
<evidence type="ECO:0000313" key="1">
    <source>
        <dbReference type="EMBL" id="KII71291.1"/>
    </source>
</evidence>
<dbReference type="EMBL" id="JWZT01001813">
    <property type="protein sequence ID" value="KII71291.1"/>
    <property type="molecule type" value="Genomic_DNA"/>
</dbReference>
<dbReference type="InterPro" id="IPR015943">
    <property type="entry name" value="WD40/YVTN_repeat-like_dom_sf"/>
</dbReference>
<name>A0A0C2MVB2_THEKT</name>
<dbReference type="InterPro" id="IPR036322">
    <property type="entry name" value="WD40_repeat_dom_sf"/>
</dbReference>
<accession>A0A0C2MVB2</accession>
<comment type="caution">
    <text evidence="1">The sequence shown here is derived from an EMBL/GenBank/DDBJ whole genome shotgun (WGS) entry which is preliminary data.</text>
</comment>
<keyword evidence="2" id="KW-1185">Reference proteome</keyword>
<dbReference type="OrthoDB" id="17410at2759"/>
<organism evidence="1 2">
    <name type="scientific">Thelohanellus kitauei</name>
    <name type="common">Myxosporean</name>
    <dbReference type="NCBI Taxonomy" id="669202"/>
    <lineage>
        <taxon>Eukaryota</taxon>
        <taxon>Metazoa</taxon>
        <taxon>Cnidaria</taxon>
        <taxon>Myxozoa</taxon>
        <taxon>Myxosporea</taxon>
        <taxon>Bivalvulida</taxon>
        <taxon>Platysporina</taxon>
        <taxon>Myxobolidae</taxon>
        <taxon>Thelohanellus</taxon>
    </lineage>
</organism>
<dbReference type="Proteomes" id="UP000031668">
    <property type="component" value="Unassembled WGS sequence"/>
</dbReference>
<proteinExistence type="predicted"/>
<dbReference type="AlphaFoldDB" id="A0A0C2MVB2"/>
<evidence type="ECO:0000313" key="2">
    <source>
        <dbReference type="Proteomes" id="UP000031668"/>
    </source>
</evidence>
<dbReference type="Gene3D" id="2.130.10.10">
    <property type="entry name" value="YVTN repeat-like/Quinoprotein amine dehydrogenase"/>
    <property type="match status" value="1"/>
</dbReference>
<sequence length="215" mass="24011">MRSCVTLGKRRSTSDLVIGMVGVICKDYQEKFNTEIWSCCWIRDGNGQDILIYSGLDEEIKLATLKNNSVDVYNSIEVPQSQSIPHIRPHKTEPWIVSTTIIGQINVFDVTTRDIKYSTLSPSCINWPSFFSSPTTICAPSKTSGVAILDIEKDVELINFVTMSPYISCGCINDQGDNLACCNFDSVVEVFDVNNGKLIYVMEGIFSGHWPRTAY</sequence>